<feature type="compositionally biased region" description="Low complexity" evidence="1">
    <location>
        <begin position="69"/>
        <end position="79"/>
    </location>
</feature>
<name>A0A836CAI7_9STRA</name>
<dbReference type="AlphaFoldDB" id="A0A836CAI7"/>
<dbReference type="Proteomes" id="UP000664859">
    <property type="component" value="Unassembled WGS sequence"/>
</dbReference>
<organism evidence="2 3">
    <name type="scientific">Tribonema minus</name>
    <dbReference type="NCBI Taxonomy" id="303371"/>
    <lineage>
        <taxon>Eukaryota</taxon>
        <taxon>Sar</taxon>
        <taxon>Stramenopiles</taxon>
        <taxon>Ochrophyta</taxon>
        <taxon>PX clade</taxon>
        <taxon>Xanthophyceae</taxon>
        <taxon>Tribonematales</taxon>
        <taxon>Tribonemataceae</taxon>
        <taxon>Tribonema</taxon>
    </lineage>
</organism>
<accession>A0A836CAI7</accession>
<keyword evidence="3" id="KW-1185">Reference proteome</keyword>
<sequence>MCHLLRSKGSHLPRAVPPVSTPFEVPHGEHHHHLLVGSTSSHLERQHRQAGGHVDNDHACPCLHSAYNNNSSSSSSNTSRCPQHQDAGTLRKLGSTSPEPVLPKRPMLARDSAVLRHWQNHSPAADFGGRVHVKVTRPLQMQRQWTLLREEAASAAGCFISDSDDSDGVFELIRLPIDSPPQMCTLSPSLAAAAGPLALSVLPGEGFLAEALSEDDTEQKLTARTPAPAADGALRNLIDTTLRASSRQLDD</sequence>
<proteinExistence type="predicted"/>
<feature type="region of interest" description="Disordered" evidence="1">
    <location>
        <begin position="69"/>
        <end position="105"/>
    </location>
</feature>
<evidence type="ECO:0000256" key="1">
    <source>
        <dbReference type="SAM" id="MobiDB-lite"/>
    </source>
</evidence>
<evidence type="ECO:0000313" key="3">
    <source>
        <dbReference type="Proteomes" id="UP000664859"/>
    </source>
</evidence>
<dbReference type="EMBL" id="JAFCMP010000516">
    <property type="protein sequence ID" value="KAG5178317.1"/>
    <property type="molecule type" value="Genomic_DNA"/>
</dbReference>
<reference evidence="2" key="1">
    <citation type="submission" date="2021-02" db="EMBL/GenBank/DDBJ databases">
        <title>First Annotated Genome of the Yellow-green Alga Tribonema minus.</title>
        <authorList>
            <person name="Mahan K.M."/>
        </authorList>
    </citation>
    <scope>NUCLEOTIDE SEQUENCE</scope>
    <source>
        <strain evidence="2">UTEX B ZZ1240</strain>
    </source>
</reference>
<gene>
    <name evidence="2" type="ORF">JKP88DRAFT_248199</name>
</gene>
<evidence type="ECO:0000313" key="2">
    <source>
        <dbReference type="EMBL" id="KAG5178317.1"/>
    </source>
</evidence>
<comment type="caution">
    <text evidence="2">The sequence shown here is derived from an EMBL/GenBank/DDBJ whole genome shotgun (WGS) entry which is preliminary data.</text>
</comment>
<protein>
    <submittedName>
        <fullName evidence="2">Uncharacterized protein</fullName>
    </submittedName>
</protein>
<feature type="region of interest" description="Disordered" evidence="1">
    <location>
        <begin position="1"/>
        <end position="27"/>
    </location>
</feature>
<feature type="compositionally biased region" description="Basic residues" evidence="1">
    <location>
        <begin position="1"/>
        <end position="11"/>
    </location>
</feature>